<accession>A0A367LT47</accession>
<evidence type="ECO:0000256" key="1">
    <source>
        <dbReference type="SAM" id="Phobius"/>
    </source>
</evidence>
<protein>
    <submittedName>
        <fullName evidence="2">Fusaric acid resistance protein</fullName>
    </submittedName>
</protein>
<keyword evidence="1" id="KW-0812">Transmembrane</keyword>
<gene>
    <name evidence="2" type="ORF">DT376_46090</name>
</gene>
<comment type="caution">
    <text evidence="2">The sequence shown here is derived from an EMBL/GenBank/DDBJ whole genome shotgun (WGS) entry which is preliminary data.</text>
</comment>
<dbReference type="GO" id="GO:0005886">
    <property type="term" value="C:plasma membrane"/>
    <property type="evidence" value="ECO:0007669"/>
    <property type="project" value="InterPro"/>
</dbReference>
<sequence length="70" mass="7413">EQPQWALMTVFVVSQPYSGMVLAKGMFRLIGTCAGALVSIGMVALYGQASLPFLLLMALWLAFCTAGASL</sequence>
<evidence type="ECO:0000313" key="3">
    <source>
        <dbReference type="Proteomes" id="UP000253594"/>
    </source>
</evidence>
<feature type="transmembrane region" description="Helical" evidence="1">
    <location>
        <begin position="26"/>
        <end position="46"/>
    </location>
</feature>
<dbReference type="InterPro" id="IPR006726">
    <property type="entry name" value="PHBA_efflux_AaeB/fusaric-R"/>
</dbReference>
<dbReference type="GO" id="GO:0022857">
    <property type="term" value="F:transmembrane transporter activity"/>
    <property type="evidence" value="ECO:0007669"/>
    <property type="project" value="InterPro"/>
</dbReference>
<proteinExistence type="predicted"/>
<dbReference type="Proteomes" id="UP000253594">
    <property type="component" value="Unassembled WGS sequence"/>
</dbReference>
<dbReference type="EMBL" id="QORE01004342">
    <property type="protein sequence ID" value="RCI62377.1"/>
    <property type="molecule type" value="Genomic_DNA"/>
</dbReference>
<organism evidence="2 3">
    <name type="scientific">Pseudomonas aeruginosa</name>
    <dbReference type="NCBI Taxonomy" id="287"/>
    <lineage>
        <taxon>Bacteria</taxon>
        <taxon>Pseudomonadati</taxon>
        <taxon>Pseudomonadota</taxon>
        <taxon>Gammaproteobacteria</taxon>
        <taxon>Pseudomonadales</taxon>
        <taxon>Pseudomonadaceae</taxon>
        <taxon>Pseudomonas</taxon>
    </lineage>
</organism>
<reference evidence="2 3" key="1">
    <citation type="submission" date="2018-07" db="EMBL/GenBank/DDBJ databases">
        <title>Mechanisms of high-level aminoglycoside resistance among Gram-negative pathogens in Brazil.</title>
        <authorList>
            <person name="Ballaben A.S."/>
            <person name="Darini A.L.C."/>
            <person name="Doi Y."/>
        </authorList>
    </citation>
    <scope>NUCLEOTIDE SEQUENCE [LARGE SCALE GENOMIC DNA]</scope>
    <source>
        <strain evidence="2 3">B2-305</strain>
    </source>
</reference>
<keyword evidence="1" id="KW-1133">Transmembrane helix</keyword>
<keyword evidence="1" id="KW-0472">Membrane</keyword>
<name>A0A367LT47_PSEAI</name>
<dbReference type="AlphaFoldDB" id="A0A367LT47"/>
<evidence type="ECO:0000313" key="2">
    <source>
        <dbReference type="EMBL" id="RCI62377.1"/>
    </source>
</evidence>
<feature type="non-terminal residue" evidence="2">
    <location>
        <position position="70"/>
    </location>
</feature>
<dbReference type="Pfam" id="PF04632">
    <property type="entry name" value="FUSC"/>
    <property type="match status" value="1"/>
</dbReference>
<feature type="transmembrane region" description="Helical" evidence="1">
    <location>
        <begin position="53"/>
        <end position="69"/>
    </location>
</feature>
<feature type="non-terminal residue" evidence="2">
    <location>
        <position position="1"/>
    </location>
</feature>